<feature type="transmembrane region" description="Helical" evidence="5">
    <location>
        <begin position="586"/>
        <end position="608"/>
    </location>
</feature>
<dbReference type="GO" id="GO:0005886">
    <property type="term" value="C:plasma membrane"/>
    <property type="evidence" value="ECO:0007669"/>
    <property type="project" value="TreeGrafter"/>
</dbReference>
<proteinExistence type="predicted"/>
<dbReference type="Gene3D" id="1.20.1720.10">
    <property type="entry name" value="Multidrug resistance protein D"/>
    <property type="match status" value="1"/>
</dbReference>
<dbReference type="Gene3D" id="1.20.1250.20">
    <property type="entry name" value="MFS general substrate transporter like domains"/>
    <property type="match status" value="1"/>
</dbReference>
<dbReference type="InterPro" id="IPR011701">
    <property type="entry name" value="MFS"/>
</dbReference>
<evidence type="ECO:0000256" key="5">
    <source>
        <dbReference type="SAM" id="Phobius"/>
    </source>
</evidence>
<dbReference type="PANTHER" id="PTHR23501">
    <property type="entry name" value="MAJOR FACILITATOR SUPERFAMILY"/>
    <property type="match status" value="1"/>
</dbReference>
<dbReference type="SUPFAM" id="SSF103473">
    <property type="entry name" value="MFS general substrate transporter"/>
    <property type="match status" value="1"/>
</dbReference>
<keyword evidence="4 5" id="KW-0472">Membrane</keyword>
<evidence type="ECO:0000313" key="8">
    <source>
        <dbReference type="Proteomes" id="UP000614334"/>
    </source>
</evidence>
<name>A0A8H7IHC9_9AGAM</name>
<dbReference type="CDD" id="cd17502">
    <property type="entry name" value="MFS_Azr1_MDR_like"/>
    <property type="match status" value="1"/>
</dbReference>
<feature type="transmembrane region" description="Helical" evidence="5">
    <location>
        <begin position="245"/>
        <end position="268"/>
    </location>
</feature>
<feature type="transmembrane region" description="Helical" evidence="5">
    <location>
        <begin position="280"/>
        <end position="298"/>
    </location>
</feature>
<feature type="transmembrane region" description="Helical" evidence="5">
    <location>
        <begin position="451"/>
        <end position="472"/>
    </location>
</feature>
<feature type="domain" description="Major facilitator superfamily (MFS) profile" evidence="6">
    <location>
        <begin position="52"/>
        <end position="546"/>
    </location>
</feature>
<dbReference type="GO" id="GO:0022857">
    <property type="term" value="F:transmembrane transporter activity"/>
    <property type="evidence" value="ECO:0007669"/>
    <property type="project" value="InterPro"/>
</dbReference>
<dbReference type="PROSITE" id="PS50850">
    <property type="entry name" value="MFS"/>
    <property type="match status" value="1"/>
</dbReference>
<evidence type="ECO:0000313" key="7">
    <source>
        <dbReference type="EMBL" id="KAF8759584.1"/>
    </source>
</evidence>
<evidence type="ECO:0000259" key="6">
    <source>
        <dbReference type="PROSITE" id="PS50850"/>
    </source>
</evidence>
<dbReference type="Proteomes" id="UP000614334">
    <property type="component" value="Unassembled WGS sequence"/>
</dbReference>
<dbReference type="PANTHER" id="PTHR23501:SF198">
    <property type="entry name" value="AZOLE RESISTANCE PROTEIN 1-RELATED"/>
    <property type="match status" value="1"/>
</dbReference>
<comment type="caution">
    <text evidence="7">The sequence shown here is derived from an EMBL/GenBank/DDBJ whole genome shotgun (WGS) entry which is preliminary data.</text>
</comment>
<feature type="transmembrane region" description="Helical" evidence="5">
    <location>
        <begin position="519"/>
        <end position="541"/>
    </location>
</feature>
<feature type="transmembrane region" description="Helical" evidence="5">
    <location>
        <begin position="358"/>
        <end position="376"/>
    </location>
</feature>
<dbReference type="InterPro" id="IPR036259">
    <property type="entry name" value="MFS_trans_sf"/>
</dbReference>
<gene>
    <name evidence="7" type="ORF">RHS01_01921</name>
</gene>
<evidence type="ECO:0000256" key="3">
    <source>
        <dbReference type="ARBA" id="ARBA00022989"/>
    </source>
</evidence>
<feature type="transmembrane region" description="Helical" evidence="5">
    <location>
        <begin position="89"/>
        <end position="109"/>
    </location>
</feature>
<feature type="transmembrane region" description="Helical" evidence="5">
    <location>
        <begin position="319"/>
        <end position="338"/>
    </location>
</feature>
<protein>
    <submittedName>
        <fullName evidence="7">MFS general substrate transporter</fullName>
    </submittedName>
</protein>
<dbReference type="Pfam" id="PF07690">
    <property type="entry name" value="MFS_1"/>
    <property type="match status" value="1"/>
</dbReference>
<evidence type="ECO:0000256" key="4">
    <source>
        <dbReference type="ARBA" id="ARBA00023136"/>
    </source>
</evidence>
<dbReference type="InterPro" id="IPR020846">
    <property type="entry name" value="MFS_dom"/>
</dbReference>
<reference evidence="7" key="1">
    <citation type="submission" date="2020-09" db="EMBL/GenBank/DDBJ databases">
        <title>Comparative genome analyses of four rice-infecting Rhizoctonia solani isolates reveal extensive enrichment of homogalacturonan modification genes.</title>
        <authorList>
            <person name="Lee D.-Y."/>
            <person name="Jeon J."/>
            <person name="Kim K.-T."/>
            <person name="Cheong K."/>
            <person name="Song H."/>
            <person name="Choi G."/>
            <person name="Ko J."/>
            <person name="Opiyo S.O."/>
            <person name="Zuo S."/>
            <person name="Madhav S."/>
            <person name="Lee Y.-H."/>
            <person name="Wang G.-L."/>
        </authorList>
    </citation>
    <scope>NUCLEOTIDE SEQUENCE</scope>
    <source>
        <strain evidence="7">AG1-IA B2</strain>
    </source>
</reference>
<sequence>MSSNKLPVDTLSPTLVKSNDYDEKRESIAPTEAPTVVDDEGRYLSGMRLFAVFTGMLMSILLIALDQTIVATALPIIASKFDAFDQVTWIASGYFLTQAGLMLTYGQLLSIASTKWVYLAAVVLFEIGSLFCAVAPNMEFLIFGRAFAGVGAAGIFVSVLSIIAQVTRLEQRPALFGTFGAVFALSSVVGPLLGGAFTDHVSWRWCFYINLPFGAITVVTIIFLTPNRAPLGGDQYEGKTTLQKWISLDWAGSILALGMVTALLLPLQWGGNERPWNDKVVIALFCVFGVLLPAFIAWEYKLGDRAIMRTSMFRRRTQIGTCLEAFFVMLALLLGTYYLPIYFQVAKGHSATRSGIDILPFMLSVVIAAGGSGGVINSTGRYWPFLVGSPLLISVGSGLLYTLDINSGSGKEIGFQILLGVGIGGALQNTVIAIQAEYAHEEELIPQGSSLVTFTQLIGGIIGIAIAGSILANQMIKYLAIYAPDLPQEVANAVRQSVSLIFTLPAEQQEPVIRAYLKALNSVFLIGVPTGVLASLSALFVKNYNLKAMGIKPGAAAALRLVIIRLMGNRLCSSFVHSHRFAIYEFVYRVGLIGFIIVIGLMLSCILLRLDSYE</sequence>
<keyword evidence="2 5" id="KW-0812">Transmembrane</keyword>
<dbReference type="EMBL" id="JACYCF010000002">
    <property type="protein sequence ID" value="KAF8759584.1"/>
    <property type="molecule type" value="Genomic_DNA"/>
</dbReference>
<dbReference type="PRINTS" id="PR01036">
    <property type="entry name" value="TCRTETB"/>
</dbReference>
<dbReference type="AlphaFoldDB" id="A0A8H7IHC9"/>
<keyword evidence="3 5" id="KW-1133">Transmembrane helix</keyword>
<feature type="transmembrane region" description="Helical" evidence="5">
    <location>
        <begin position="175"/>
        <end position="196"/>
    </location>
</feature>
<organism evidence="7 8">
    <name type="scientific">Rhizoctonia solani</name>
    <dbReference type="NCBI Taxonomy" id="456999"/>
    <lineage>
        <taxon>Eukaryota</taxon>
        <taxon>Fungi</taxon>
        <taxon>Dikarya</taxon>
        <taxon>Basidiomycota</taxon>
        <taxon>Agaricomycotina</taxon>
        <taxon>Agaricomycetes</taxon>
        <taxon>Cantharellales</taxon>
        <taxon>Ceratobasidiaceae</taxon>
        <taxon>Rhizoctonia</taxon>
    </lineage>
</organism>
<feature type="transmembrane region" description="Helical" evidence="5">
    <location>
        <begin position="49"/>
        <end position="77"/>
    </location>
</feature>
<evidence type="ECO:0000256" key="2">
    <source>
        <dbReference type="ARBA" id="ARBA00022692"/>
    </source>
</evidence>
<feature type="transmembrane region" description="Helical" evidence="5">
    <location>
        <begin position="142"/>
        <end position="163"/>
    </location>
</feature>
<feature type="transmembrane region" description="Helical" evidence="5">
    <location>
        <begin position="383"/>
        <end position="403"/>
    </location>
</feature>
<feature type="transmembrane region" description="Helical" evidence="5">
    <location>
        <begin position="116"/>
        <end position="136"/>
    </location>
</feature>
<comment type="subcellular location">
    <subcellularLocation>
        <location evidence="1">Membrane</location>
        <topology evidence="1">Multi-pass membrane protein</topology>
    </subcellularLocation>
</comment>
<feature type="transmembrane region" description="Helical" evidence="5">
    <location>
        <begin position="202"/>
        <end position="224"/>
    </location>
</feature>
<accession>A0A8H7IHC9</accession>
<evidence type="ECO:0000256" key="1">
    <source>
        <dbReference type="ARBA" id="ARBA00004141"/>
    </source>
</evidence>